<evidence type="ECO:0000313" key="2">
    <source>
        <dbReference type="EMBL" id="GAL84902.1"/>
    </source>
</evidence>
<accession>A0A098LEP9</accession>
<dbReference type="AlphaFoldDB" id="A0A098LEP9"/>
<protein>
    <recommendedName>
        <fullName evidence="4">Lipoprotein</fullName>
    </recommendedName>
</protein>
<name>A0A098LEP9_9BACT</name>
<evidence type="ECO:0008006" key="4">
    <source>
        <dbReference type="Google" id="ProtNLM"/>
    </source>
</evidence>
<sequence length="103" mass="11976">MIARVFWLLASGIFLYSCININVGEETKKEPKTKKVRASYRSNKFHNSKKHYHKVDDVYTNNKGKKNASAAQYKKQQASALKNLNKNKKYNNVNKPDTSFELY</sequence>
<keyword evidence="3" id="KW-1185">Reference proteome</keyword>
<feature type="region of interest" description="Disordered" evidence="1">
    <location>
        <begin position="57"/>
        <end position="103"/>
    </location>
</feature>
<evidence type="ECO:0000313" key="3">
    <source>
        <dbReference type="Proteomes" id="UP000030185"/>
    </source>
</evidence>
<dbReference type="PROSITE" id="PS51257">
    <property type="entry name" value="PROKAR_LIPOPROTEIN"/>
    <property type="match status" value="1"/>
</dbReference>
<organism evidence="2 3">
    <name type="scientific">Sporocytophaga myxococcoides</name>
    <dbReference type="NCBI Taxonomy" id="153721"/>
    <lineage>
        <taxon>Bacteria</taxon>
        <taxon>Pseudomonadati</taxon>
        <taxon>Bacteroidota</taxon>
        <taxon>Cytophagia</taxon>
        <taxon>Cytophagales</taxon>
        <taxon>Cytophagaceae</taxon>
        <taxon>Sporocytophaga</taxon>
    </lineage>
</organism>
<dbReference type="Proteomes" id="UP000030185">
    <property type="component" value="Unassembled WGS sequence"/>
</dbReference>
<proteinExistence type="predicted"/>
<dbReference type="RefSeq" id="WP_045462696.1">
    <property type="nucleotide sequence ID" value="NZ_BBLT01000004.1"/>
</dbReference>
<gene>
    <name evidence="2" type="ORF">MYP_2130</name>
</gene>
<dbReference type="EMBL" id="BBLT01000004">
    <property type="protein sequence ID" value="GAL84902.1"/>
    <property type="molecule type" value="Genomic_DNA"/>
</dbReference>
<feature type="compositionally biased region" description="Low complexity" evidence="1">
    <location>
        <begin position="67"/>
        <end position="95"/>
    </location>
</feature>
<reference evidence="2 3" key="1">
    <citation type="submission" date="2014-09" db="EMBL/GenBank/DDBJ databases">
        <title>Sporocytophaga myxococcoides PG-01 genome sequencing.</title>
        <authorList>
            <person name="Liu L."/>
            <person name="Gao P.J."/>
            <person name="Chen G.J."/>
            <person name="Wang L.S."/>
        </authorList>
    </citation>
    <scope>NUCLEOTIDE SEQUENCE [LARGE SCALE GENOMIC DNA]</scope>
    <source>
        <strain evidence="2 3">PG-01</strain>
    </source>
</reference>
<evidence type="ECO:0000256" key="1">
    <source>
        <dbReference type="SAM" id="MobiDB-lite"/>
    </source>
</evidence>
<comment type="caution">
    <text evidence="2">The sequence shown here is derived from an EMBL/GenBank/DDBJ whole genome shotgun (WGS) entry which is preliminary data.</text>
</comment>